<protein>
    <recommendedName>
        <fullName evidence="6">Cytochrome c domain-containing protein</fullName>
    </recommendedName>
</protein>
<dbReference type="Proteomes" id="UP000298693">
    <property type="component" value="Plasmid p2"/>
</dbReference>
<name>A0A4D8R851_AZOBR</name>
<geneLocation type="plasmid" evidence="7">
    <name>p2</name>
</geneLocation>
<dbReference type="Pfam" id="PF00034">
    <property type="entry name" value="Cytochrom_C"/>
    <property type="match status" value="1"/>
</dbReference>
<dbReference type="SUPFAM" id="SSF46626">
    <property type="entry name" value="Cytochrome c"/>
    <property type="match status" value="1"/>
</dbReference>
<keyword evidence="3 4" id="KW-0408">Iron</keyword>
<keyword evidence="1 4" id="KW-0349">Heme</keyword>
<reference evidence="7 8" key="1">
    <citation type="submission" date="2018-09" db="EMBL/GenBank/DDBJ databases">
        <title>Whole genome based analysis of evolution and adaptive divergence in Indian and Brazilian strains of Azospirillum brasilense.</title>
        <authorList>
            <person name="Singh C."/>
            <person name="Tripathi A.K."/>
        </authorList>
    </citation>
    <scope>NUCLEOTIDE SEQUENCE [LARGE SCALE GENOMIC DNA]</scope>
    <source>
        <strain evidence="7 8">MTCC4039</strain>
        <plasmid evidence="7 8">p2</plasmid>
    </source>
</reference>
<accession>A0A4D8R851</accession>
<evidence type="ECO:0000259" key="6">
    <source>
        <dbReference type="PROSITE" id="PS51007"/>
    </source>
</evidence>
<dbReference type="InterPro" id="IPR036909">
    <property type="entry name" value="Cyt_c-like_dom_sf"/>
</dbReference>
<proteinExistence type="predicted"/>
<keyword evidence="7" id="KW-0614">Plasmid</keyword>
<evidence type="ECO:0000256" key="4">
    <source>
        <dbReference type="PROSITE-ProRule" id="PRU00433"/>
    </source>
</evidence>
<evidence type="ECO:0000256" key="1">
    <source>
        <dbReference type="ARBA" id="ARBA00022617"/>
    </source>
</evidence>
<dbReference type="InterPro" id="IPR009056">
    <property type="entry name" value="Cyt_c-like_dom"/>
</dbReference>
<keyword evidence="2 4" id="KW-0479">Metal-binding</keyword>
<dbReference type="GO" id="GO:0046872">
    <property type="term" value="F:metal ion binding"/>
    <property type="evidence" value="ECO:0007669"/>
    <property type="project" value="UniProtKB-KW"/>
</dbReference>
<evidence type="ECO:0000313" key="8">
    <source>
        <dbReference type="Proteomes" id="UP000298693"/>
    </source>
</evidence>
<gene>
    <name evidence="7" type="ORF">D3869_22830</name>
</gene>
<sequence>MRASILLVALTLTVPPCPLAAQTNPDGLGSVEYGRRLAEEICGECHHVSAGRTAKPSATDEGVEAPDLTERLSDPGVTEMALRSYLRSSHPVMPNIRLTPDETDDIVAYLMTLKTRAR</sequence>
<dbReference type="GO" id="GO:0009055">
    <property type="term" value="F:electron transfer activity"/>
    <property type="evidence" value="ECO:0007669"/>
    <property type="project" value="InterPro"/>
</dbReference>
<dbReference type="RefSeq" id="WP_137142143.1">
    <property type="nucleotide sequence ID" value="NZ_CP032347.1"/>
</dbReference>
<evidence type="ECO:0000256" key="5">
    <source>
        <dbReference type="SAM" id="SignalP"/>
    </source>
</evidence>
<dbReference type="GO" id="GO:0020037">
    <property type="term" value="F:heme binding"/>
    <property type="evidence" value="ECO:0007669"/>
    <property type="project" value="InterPro"/>
</dbReference>
<evidence type="ECO:0000313" key="7">
    <source>
        <dbReference type="EMBL" id="QCO18121.1"/>
    </source>
</evidence>
<dbReference type="Gene3D" id="1.10.760.10">
    <property type="entry name" value="Cytochrome c-like domain"/>
    <property type="match status" value="1"/>
</dbReference>
<evidence type="ECO:0000256" key="2">
    <source>
        <dbReference type="ARBA" id="ARBA00022723"/>
    </source>
</evidence>
<feature type="signal peptide" evidence="5">
    <location>
        <begin position="1"/>
        <end position="20"/>
    </location>
</feature>
<dbReference type="PROSITE" id="PS51007">
    <property type="entry name" value="CYTC"/>
    <property type="match status" value="1"/>
</dbReference>
<feature type="domain" description="Cytochrome c" evidence="6">
    <location>
        <begin position="29"/>
        <end position="114"/>
    </location>
</feature>
<organism evidence="7 8">
    <name type="scientific">Azospirillum brasilense</name>
    <dbReference type="NCBI Taxonomy" id="192"/>
    <lineage>
        <taxon>Bacteria</taxon>
        <taxon>Pseudomonadati</taxon>
        <taxon>Pseudomonadota</taxon>
        <taxon>Alphaproteobacteria</taxon>
        <taxon>Rhodospirillales</taxon>
        <taxon>Azospirillaceae</taxon>
        <taxon>Azospirillum</taxon>
    </lineage>
</organism>
<evidence type="ECO:0000256" key="3">
    <source>
        <dbReference type="ARBA" id="ARBA00023004"/>
    </source>
</evidence>
<feature type="chain" id="PRO_5020218231" description="Cytochrome c domain-containing protein" evidence="5">
    <location>
        <begin position="21"/>
        <end position="118"/>
    </location>
</feature>
<dbReference type="EMBL" id="CP032347">
    <property type="protein sequence ID" value="QCO18121.1"/>
    <property type="molecule type" value="Genomic_DNA"/>
</dbReference>
<keyword evidence="5" id="KW-0732">Signal</keyword>
<dbReference type="AlphaFoldDB" id="A0A4D8R851"/>